<organism evidence="2 3">
    <name type="scientific">Bifidobacterium subtile</name>
    <dbReference type="NCBI Taxonomy" id="77635"/>
    <lineage>
        <taxon>Bacteria</taxon>
        <taxon>Bacillati</taxon>
        <taxon>Actinomycetota</taxon>
        <taxon>Actinomycetes</taxon>
        <taxon>Bifidobacteriales</taxon>
        <taxon>Bifidobacteriaceae</taxon>
        <taxon>Bifidobacterium</taxon>
    </lineage>
</organism>
<evidence type="ECO:0000313" key="3">
    <source>
        <dbReference type="Proteomes" id="UP000029055"/>
    </source>
</evidence>
<keyword evidence="3" id="KW-1185">Reference proteome</keyword>
<accession>A0A087E9R3</accession>
<feature type="region of interest" description="Disordered" evidence="1">
    <location>
        <begin position="302"/>
        <end position="326"/>
    </location>
</feature>
<evidence type="ECO:0000256" key="1">
    <source>
        <dbReference type="SAM" id="MobiDB-lite"/>
    </source>
</evidence>
<sequence length="326" mass="36929">MASALMHRKVLLVGSPYLFQDFVAAGIPEDCYELAETIEDAKSFWDDRGAARWLAVVAVLDPMTVYGSSNEQILRATHKLLSGVALFDYIRDHHGVKTPLVCLVNASHRWGPDALFAMATVQWFGGQVLDLTDSALPQGMQLIDWLARGESVSTMVRERVREQARLVFNQLVTIERQDSRRGPHAKVDNAIAWLRLICTDEFKPMDIHRHLQEHAERESYDDRASASNHVLSAPTIKLRLAHTLNVMIDIAEAFRADPWERIDGDAHRSRFWEDSALQSARAFIAEGQQFYSFEDIDPVWRKESTRLQREGPDGRQASHGSHSDGQ</sequence>
<gene>
    <name evidence="2" type="ORF">BISU_0521</name>
</gene>
<comment type="caution">
    <text evidence="2">The sequence shown here is derived from an EMBL/GenBank/DDBJ whole genome shotgun (WGS) entry which is preliminary data.</text>
</comment>
<proteinExistence type="predicted"/>
<dbReference type="RefSeq" id="WP_024462873.1">
    <property type="nucleotide sequence ID" value="NZ_CP062939.1"/>
</dbReference>
<protein>
    <submittedName>
        <fullName evidence="2">Uncharacterized protein</fullName>
    </submittedName>
</protein>
<reference evidence="2 3" key="1">
    <citation type="submission" date="2014-03" db="EMBL/GenBank/DDBJ databases">
        <title>Genomics of Bifidobacteria.</title>
        <authorList>
            <person name="Ventura M."/>
            <person name="Milani C."/>
            <person name="Lugli G.A."/>
        </authorList>
    </citation>
    <scope>NUCLEOTIDE SEQUENCE [LARGE SCALE GENOMIC DNA]</scope>
    <source>
        <strain evidence="2 3">LMG 11597</strain>
    </source>
</reference>
<evidence type="ECO:0000313" key="2">
    <source>
        <dbReference type="EMBL" id="KFJ04514.1"/>
    </source>
</evidence>
<name>A0A087E9R3_9BIFI</name>
<dbReference type="Proteomes" id="UP000029055">
    <property type="component" value="Unassembled WGS sequence"/>
</dbReference>
<dbReference type="EMBL" id="JGZR01000003">
    <property type="protein sequence ID" value="KFJ04514.1"/>
    <property type="molecule type" value="Genomic_DNA"/>
</dbReference>
<dbReference type="AlphaFoldDB" id="A0A087E9R3"/>
<feature type="compositionally biased region" description="Basic and acidic residues" evidence="1">
    <location>
        <begin position="302"/>
        <end position="313"/>
    </location>
</feature>